<dbReference type="Gene3D" id="2.60.120.260">
    <property type="entry name" value="Galactose-binding domain-like"/>
    <property type="match status" value="2"/>
</dbReference>
<keyword evidence="10 15" id="KW-0812">Transmembrane</keyword>
<dbReference type="Proteomes" id="UP000001977">
    <property type="component" value="Chromosome"/>
</dbReference>
<accession>Q2KWR0</accession>
<proteinExistence type="inferred from homology"/>
<keyword evidence="7 15" id="KW-1003">Cell membrane</keyword>
<dbReference type="GO" id="GO:0005886">
    <property type="term" value="C:plasma membrane"/>
    <property type="evidence" value="ECO:0007669"/>
    <property type="project" value="UniProtKB-SubCell"/>
</dbReference>
<evidence type="ECO:0000256" key="2">
    <source>
        <dbReference type="ARBA" id="ARBA00004377"/>
    </source>
</evidence>
<keyword evidence="8 15" id="KW-0997">Cell inner membrane</keyword>
<evidence type="ECO:0000256" key="10">
    <source>
        <dbReference type="ARBA" id="ARBA00022692"/>
    </source>
</evidence>
<dbReference type="InterPro" id="IPR018513">
    <property type="entry name" value="Cell_synthase_bac"/>
</dbReference>
<evidence type="ECO:0000256" key="4">
    <source>
        <dbReference type="ARBA" id="ARBA00010714"/>
    </source>
</evidence>
<feature type="signal peptide" evidence="15">
    <location>
        <begin position="1"/>
        <end position="35"/>
    </location>
</feature>
<comment type="subcellular location">
    <subcellularLocation>
        <location evidence="2">Cell inner membrane</location>
        <topology evidence="2">Single-pass membrane protein</topology>
    </subcellularLocation>
</comment>
<evidence type="ECO:0000256" key="7">
    <source>
        <dbReference type="ARBA" id="ARBA00022475"/>
    </source>
</evidence>
<evidence type="ECO:0000256" key="6">
    <source>
        <dbReference type="ARBA" id="ARBA00021844"/>
    </source>
</evidence>
<comment type="subunit">
    <text evidence="5 15">Tightly associated with the cellulose synthase catalytic subunit.</text>
</comment>
<dbReference type="eggNOG" id="COG1215">
    <property type="taxonomic scope" value="Bacteria"/>
</dbReference>
<evidence type="ECO:0000313" key="17">
    <source>
        <dbReference type="Proteomes" id="UP000001977"/>
    </source>
</evidence>
<dbReference type="AlphaFoldDB" id="Q2KWR0"/>
<reference evidence="16 17" key="1">
    <citation type="journal article" date="2006" name="J. Bacteriol.">
        <title>Comparison of the genome sequence of the poultry pathogen Bordetella avium with those of B. bronchiseptica, B. pertussis, and B. parapertussis reveals extensive diversity in surface structures associated with host interaction.</title>
        <authorList>
            <person name="Sebaihia M."/>
            <person name="Preston A."/>
            <person name="Maskell D.J."/>
            <person name="Kuzmiak H."/>
            <person name="Connell T.D."/>
            <person name="King N.D."/>
            <person name="Orndorff P.E."/>
            <person name="Miyamoto D.M."/>
            <person name="Thomson N.R."/>
            <person name="Harris D."/>
            <person name="Goble A."/>
            <person name="Lord A."/>
            <person name="Murphy L."/>
            <person name="Quail M.A."/>
            <person name="Rutter S."/>
            <person name="Squares R."/>
            <person name="Squares S."/>
            <person name="Woodward J."/>
            <person name="Parkhill J."/>
            <person name="Temple L.M."/>
        </authorList>
    </citation>
    <scope>NUCLEOTIDE SEQUENCE [LARGE SCALE GENOMIC DNA]</scope>
    <source>
        <strain evidence="16 17">197N</strain>
    </source>
</reference>
<dbReference type="PANTHER" id="PTHR39083:SF1">
    <property type="entry name" value="CYCLIC DI-GMP-BINDING PROTEIN"/>
    <property type="match status" value="1"/>
</dbReference>
<organism evidence="16 17">
    <name type="scientific">Bordetella avium (strain 197N)</name>
    <dbReference type="NCBI Taxonomy" id="360910"/>
    <lineage>
        <taxon>Bacteria</taxon>
        <taxon>Pseudomonadati</taxon>
        <taxon>Pseudomonadota</taxon>
        <taxon>Betaproteobacteria</taxon>
        <taxon>Burkholderiales</taxon>
        <taxon>Alcaligenaceae</taxon>
        <taxon>Bordetella</taxon>
    </lineage>
</organism>
<comment type="function">
    <text evidence="1 15">Binds the cellulose synthase activator, bis-(3'-5') cyclic diguanylic acid (c-di-GMP).</text>
</comment>
<evidence type="ECO:0000256" key="11">
    <source>
        <dbReference type="ARBA" id="ARBA00022916"/>
    </source>
</evidence>
<feature type="chain" id="PRO_5015215213" description="Cyclic di-GMP-binding protein" evidence="15">
    <location>
        <begin position="36"/>
        <end position="753"/>
    </location>
</feature>
<dbReference type="PANTHER" id="PTHR39083">
    <property type="entry name" value="CYCLIC DI-GMP-BINDING PROTEIN"/>
    <property type="match status" value="1"/>
</dbReference>
<keyword evidence="17" id="KW-1185">Reference proteome</keyword>
<dbReference type="InterPro" id="IPR003920">
    <property type="entry name" value="Cell_synth_B"/>
</dbReference>
<comment type="pathway">
    <text evidence="3 15">Glycan metabolism; bacterial cellulose biosynthesis.</text>
</comment>
<evidence type="ECO:0000256" key="5">
    <source>
        <dbReference type="ARBA" id="ARBA00011437"/>
    </source>
</evidence>
<keyword evidence="13 15" id="KW-0472">Membrane</keyword>
<evidence type="ECO:0000256" key="9">
    <source>
        <dbReference type="ARBA" id="ARBA00022636"/>
    </source>
</evidence>
<dbReference type="UniPathway" id="UPA00694"/>
<dbReference type="HOGENOM" id="CLU_003556_1_1_4"/>
<dbReference type="Pfam" id="PF03170">
    <property type="entry name" value="BcsB"/>
    <property type="match status" value="1"/>
</dbReference>
<dbReference type="STRING" id="360910.BAV2630"/>
<evidence type="ECO:0000256" key="1">
    <source>
        <dbReference type="ARBA" id="ARBA00002057"/>
    </source>
</evidence>
<evidence type="ECO:0000256" key="13">
    <source>
        <dbReference type="ARBA" id="ARBA00023136"/>
    </source>
</evidence>
<evidence type="ECO:0000256" key="12">
    <source>
        <dbReference type="ARBA" id="ARBA00022989"/>
    </source>
</evidence>
<keyword evidence="11 15" id="KW-0135">Cellulose biosynthesis</keyword>
<evidence type="ECO:0000256" key="14">
    <source>
        <dbReference type="ARBA" id="ARBA00033444"/>
    </source>
</evidence>
<comment type="similarity">
    <text evidence="4 15">Belongs to the AcsB/BcsB family.</text>
</comment>
<name>Q2KWR0_BORA1</name>
<feature type="transmembrane region" description="Helical" evidence="15">
    <location>
        <begin position="722"/>
        <end position="743"/>
    </location>
</feature>
<gene>
    <name evidence="16" type="primary">wssC2</name>
    <name evidence="16" type="synonym">bcsB2</name>
    <name evidence="16" type="ordered locus">BAV2630</name>
</gene>
<evidence type="ECO:0000256" key="15">
    <source>
        <dbReference type="RuleBase" id="RU365021"/>
    </source>
</evidence>
<dbReference type="GO" id="GO:0030244">
    <property type="term" value="P:cellulose biosynthetic process"/>
    <property type="evidence" value="ECO:0007669"/>
    <property type="project" value="UniProtKB-KW"/>
</dbReference>
<evidence type="ECO:0000313" key="16">
    <source>
        <dbReference type="EMBL" id="CAJ50240.1"/>
    </source>
</evidence>
<evidence type="ECO:0000256" key="8">
    <source>
        <dbReference type="ARBA" id="ARBA00022519"/>
    </source>
</evidence>
<evidence type="ECO:0000256" key="3">
    <source>
        <dbReference type="ARBA" id="ARBA00005186"/>
    </source>
</evidence>
<keyword evidence="15" id="KW-0732">Signal</keyword>
<sequence length="753" mass="80349">MKDDRLMMSETRVPRRRAPALLAALLSLCVVSARADTPPALPPGAYVDAIPLSSLSGQAALPMFGVEGATGLGFSPRRDQKVIGARVLLDYTYSPALLPDLSHLKVSLNGEVADTIALPKEASARPTQRTVDLPVQALKAFNRLDMQLIGHYTMGCEDPLHSSLWANVAGRSMLELTVVPADLPDDLALLPVPFFDSRDVRQLNLPLVLGQAPDGARLESAGIVASWFGAHAGYRGARFSSRVQALPEKGNAVVFLQQGDSVPGLPKQDIAGPALAMVAHPQDPHGKLLLVMGRNAAELKQAAMALALGAQALSGQFARITDWKAPQPRKPFDAPNWLPSDRPVQFGELVPVSSLNVDGHRPPVIQLDLRMPPGLFGWHSPGVPVDLKYRYSPRPGSQQSVLEMMAGGQLVQSFSLNDDLGLYSRLTGIPVSEGQAQVMVPTYLLPPMSTLQFRYAYEYLKQGECQNSILNNIRSAIDPASTIDISGLPKYAAMPDLSLFAEAGFPFTRLADLSETAVIMPDQADGGDIDAYLDLMGLMGKATGYPVTGVTVAQAAKAQSLRDKDLLVLASGENQPLLSQWRADLPDGFGGGKGHVGVADWFSGVAAWFGADPRRRERQAEFDLAYAGGGAVGSLAGLQSPLRSGRSAVVVAGANPDGLAAAVSALTTRAAAAPDERQQRIGGNLTLINGAQIFTAQDDPTYYVGSLPPWLGLQWFFAGHPLVLVVALFLSALVIAVLVYLSLRARARRRLES</sequence>
<dbReference type="GO" id="GO:0006011">
    <property type="term" value="P:UDP-alpha-D-glucose metabolic process"/>
    <property type="evidence" value="ECO:0007669"/>
    <property type="project" value="InterPro"/>
</dbReference>
<dbReference type="PRINTS" id="PR01440">
    <property type="entry name" value="CELLSNTHASEB"/>
</dbReference>
<dbReference type="KEGG" id="bav:BAV2630"/>
<protein>
    <recommendedName>
        <fullName evidence="6 15">Cyclic di-GMP-binding protein</fullName>
    </recommendedName>
    <alternativeName>
        <fullName evidence="14 15">Cellulose synthase regulatory subunit</fullName>
    </alternativeName>
</protein>
<keyword evidence="9 15" id="KW-0973">c-di-GMP</keyword>
<dbReference type="NCBIfam" id="NF008330">
    <property type="entry name" value="PRK11114.2-4"/>
    <property type="match status" value="1"/>
</dbReference>
<dbReference type="EMBL" id="AM167904">
    <property type="protein sequence ID" value="CAJ50240.1"/>
    <property type="molecule type" value="Genomic_DNA"/>
</dbReference>
<dbReference type="NCBIfam" id="NF008323">
    <property type="entry name" value="PRK11114.1-1"/>
    <property type="match status" value="1"/>
</dbReference>
<keyword evidence="12 15" id="KW-1133">Transmembrane helix</keyword>